<dbReference type="Proteomes" id="UP000298416">
    <property type="component" value="Unassembled WGS sequence"/>
</dbReference>
<dbReference type="AlphaFoldDB" id="A0A8X8ZHM0"/>
<accession>A0A8X8ZHM0</accession>
<feature type="region of interest" description="Disordered" evidence="1">
    <location>
        <begin position="1"/>
        <end position="31"/>
    </location>
</feature>
<evidence type="ECO:0000256" key="1">
    <source>
        <dbReference type="SAM" id="MobiDB-lite"/>
    </source>
</evidence>
<evidence type="ECO:0000313" key="3">
    <source>
        <dbReference type="Proteomes" id="UP000298416"/>
    </source>
</evidence>
<protein>
    <submittedName>
        <fullName evidence="2">Uncharacterized protein</fullName>
    </submittedName>
</protein>
<keyword evidence="3" id="KW-1185">Reference proteome</keyword>
<sequence>MPANGPNPSYGDSRSNGHILRNSDPSQNDSKVDGNFDNRFLRFLSDVSTVSRALIELLIFAMVCPFEDR</sequence>
<gene>
    <name evidence="2" type="ORF">SASPL_132951</name>
</gene>
<proteinExistence type="predicted"/>
<dbReference type="EMBL" id="PNBA02000012">
    <property type="protein sequence ID" value="KAG6405362.1"/>
    <property type="molecule type" value="Genomic_DNA"/>
</dbReference>
<comment type="caution">
    <text evidence="2">The sequence shown here is derived from an EMBL/GenBank/DDBJ whole genome shotgun (WGS) entry which is preliminary data.</text>
</comment>
<reference evidence="2" key="1">
    <citation type="submission" date="2018-01" db="EMBL/GenBank/DDBJ databases">
        <authorList>
            <person name="Mao J.F."/>
        </authorList>
    </citation>
    <scope>NUCLEOTIDE SEQUENCE</scope>
    <source>
        <strain evidence="2">Huo1</strain>
        <tissue evidence="2">Leaf</tissue>
    </source>
</reference>
<name>A0A8X8ZHM0_SALSN</name>
<feature type="compositionally biased region" description="Polar residues" evidence="1">
    <location>
        <begin position="1"/>
        <end position="16"/>
    </location>
</feature>
<organism evidence="2">
    <name type="scientific">Salvia splendens</name>
    <name type="common">Scarlet sage</name>
    <dbReference type="NCBI Taxonomy" id="180675"/>
    <lineage>
        <taxon>Eukaryota</taxon>
        <taxon>Viridiplantae</taxon>
        <taxon>Streptophyta</taxon>
        <taxon>Embryophyta</taxon>
        <taxon>Tracheophyta</taxon>
        <taxon>Spermatophyta</taxon>
        <taxon>Magnoliopsida</taxon>
        <taxon>eudicotyledons</taxon>
        <taxon>Gunneridae</taxon>
        <taxon>Pentapetalae</taxon>
        <taxon>asterids</taxon>
        <taxon>lamiids</taxon>
        <taxon>Lamiales</taxon>
        <taxon>Lamiaceae</taxon>
        <taxon>Nepetoideae</taxon>
        <taxon>Mentheae</taxon>
        <taxon>Salviinae</taxon>
        <taxon>Salvia</taxon>
        <taxon>Salvia subgen. Calosphace</taxon>
        <taxon>core Calosphace</taxon>
    </lineage>
</organism>
<evidence type="ECO:0000313" key="2">
    <source>
        <dbReference type="EMBL" id="KAG6405362.1"/>
    </source>
</evidence>
<reference evidence="2" key="2">
    <citation type="submission" date="2020-08" db="EMBL/GenBank/DDBJ databases">
        <title>Plant Genome Project.</title>
        <authorList>
            <person name="Zhang R.-G."/>
        </authorList>
    </citation>
    <scope>NUCLEOTIDE SEQUENCE</scope>
    <source>
        <strain evidence="2">Huo1</strain>
        <tissue evidence="2">Leaf</tissue>
    </source>
</reference>